<reference evidence="1 2" key="1">
    <citation type="submission" date="2018-02" db="EMBL/GenBank/DDBJ databases">
        <title>The genomes of Aspergillus section Nigri reveals drivers in fungal speciation.</title>
        <authorList>
            <consortium name="DOE Joint Genome Institute"/>
            <person name="Vesth T.C."/>
            <person name="Nybo J."/>
            <person name="Theobald S."/>
            <person name="Brandl J."/>
            <person name="Frisvad J.C."/>
            <person name="Nielsen K.F."/>
            <person name="Lyhne E.K."/>
            <person name="Kogle M.E."/>
            <person name="Kuo A."/>
            <person name="Riley R."/>
            <person name="Clum A."/>
            <person name="Nolan M."/>
            <person name="Lipzen A."/>
            <person name="Salamov A."/>
            <person name="Henrissat B."/>
            <person name="Wiebenga A."/>
            <person name="De vries R.P."/>
            <person name="Grigoriev I.V."/>
            <person name="Mortensen U.H."/>
            <person name="Andersen M.R."/>
            <person name="Baker S.E."/>
        </authorList>
    </citation>
    <scope>NUCLEOTIDE SEQUENCE [LARGE SCALE GENOMIC DNA]</scope>
    <source>
        <strain evidence="1 2">CBS 114.51</strain>
    </source>
</reference>
<dbReference type="Proteomes" id="UP000249497">
    <property type="component" value="Unassembled WGS sequence"/>
</dbReference>
<sequence length="180" mass="20443">MDASGRIVRLHPKVQFVAWFGHRHKYAGGQDKLCDRRVVLSAARPATDSTRPELMPVGEKSKAPLLDYMHLCTTSQVQAMHGYWVPYRVPRRRCSPIPPPSHVIWRVSVKLAGCRQDTLRERGAVVQQQEKGETTYAQHLPQPVYRVAAVMCNVTALWSWGRMLLQSVLRSDNGKLDWTG</sequence>
<dbReference type="GeneID" id="37180790"/>
<keyword evidence="2" id="KW-1185">Reference proteome</keyword>
<name>A0A8T8X5K1_ASPJA</name>
<accession>A0A8T8X5K1</accession>
<gene>
    <name evidence="1" type="ORF">BO86DRAFT_455241</name>
</gene>
<dbReference type="AlphaFoldDB" id="A0A8T8X5K1"/>
<dbReference type="EMBL" id="KZ824784">
    <property type="protein sequence ID" value="RAH83184.1"/>
    <property type="molecule type" value="Genomic_DNA"/>
</dbReference>
<proteinExistence type="predicted"/>
<dbReference type="RefSeq" id="XP_025529078.1">
    <property type="nucleotide sequence ID" value="XM_025677097.1"/>
</dbReference>
<evidence type="ECO:0000313" key="2">
    <source>
        <dbReference type="Proteomes" id="UP000249497"/>
    </source>
</evidence>
<evidence type="ECO:0000313" key="1">
    <source>
        <dbReference type="EMBL" id="RAH83184.1"/>
    </source>
</evidence>
<protein>
    <submittedName>
        <fullName evidence="1">Uncharacterized protein</fullName>
    </submittedName>
</protein>
<organism evidence="1 2">
    <name type="scientific">Aspergillus japonicus CBS 114.51</name>
    <dbReference type="NCBI Taxonomy" id="1448312"/>
    <lineage>
        <taxon>Eukaryota</taxon>
        <taxon>Fungi</taxon>
        <taxon>Dikarya</taxon>
        <taxon>Ascomycota</taxon>
        <taxon>Pezizomycotina</taxon>
        <taxon>Eurotiomycetes</taxon>
        <taxon>Eurotiomycetidae</taxon>
        <taxon>Eurotiales</taxon>
        <taxon>Aspergillaceae</taxon>
        <taxon>Aspergillus</taxon>
        <taxon>Aspergillus subgen. Circumdati</taxon>
    </lineage>
</organism>